<accession>A0ABV3L9D8</accession>
<dbReference type="InterPro" id="IPR027417">
    <property type="entry name" value="P-loop_NTPase"/>
</dbReference>
<dbReference type="RefSeq" id="WP_366194098.1">
    <property type="nucleotide sequence ID" value="NZ_JBFBVU010000022.1"/>
</dbReference>
<reference evidence="4 5" key="1">
    <citation type="submission" date="2024-07" db="EMBL/GenBank/DDBJ databases">
        <authorList>
            <person name="Kang M."/>
        </authorList>
    </citation>
    <scope>NUCLEOTIDE SEQUENCE [LARGE SCALE GENOMIC DNA]</scope>
    <source>
        <strain evidence="4 5">DFM31</strain>
    </source>
</reference>
<keyword evidence="5" id="KW-1185">Reference proteome</keyword>
<dbReference type="InterPro" id="IPR038734">
    <property type="entry name" value="YhaN_AAA"/>
</dbReference>
<feature type="domain" description="YhaN AAA" evidence="3">
    <location>
        <begin position="1"/>
        <end position="207"/>
    </location>
</feature>
<feature type="compositionally biased region" description="Basic and acidic residues" evidence="2">
    <location>
        <begin position="283"/>
        <end position="292"/>
    </location>
</feature>
<evidence type="ECO:0000256" key="1">
    <source>
        <dbReference type="SAM" id="Coils"/>
    </source>
</evidence>
<sequence>MRLRRLDLTRFGRFTDFSIDFGVHSPDRSDLHVIYGPNEAGKTTAFEGYLDLLYGMPTRSPYNFHHDYDRMRVGGVLEIDGSPVGLTRIKRQKNSLLDANDQPVGETVLAGALAGITREQYRAMFSLDDDTIEAGGNDILASGGNLGELLFSAAAGLSDMTRTLERLRTGAEAFHKPKGRKTQLALGKHVLADLQKQIRDNDLTASRYHRLKKDLETARQNDADARAARKAIQSDLSHARAIADGLPLLVRLRQAEDDLAPFAAYPTVPDQWVKEANSLKEAEATARTRQSEARQSIDQMTRDAEAAELDPQVLAQRDRIDQVMDRPWARAVDAEDDLPKRRETRLELEADIRALHRDLDWPSDTAPPGEAALAAKEALARAVEAAHRTLDDRRRECDAAAETLARVVEETPAEDDADPTDLRATLTALTPDLLAERKDRADDALATIETELAHDCAGLLPWRGTPETLPDLLVSDAQLARRLETWRLCLQTLERAQDKRASAKLDLEKLTARFDELSRACGGVTDAEADAARQQRDTLWQTHETTLSHATAQAFHRQMLVHDTLQDARLGMAQDRARIRDAKVAVSEARAVWSEADTTCQTAIAARDALLAEFRALLAGFGLPEDFNPLDLQDWHARLRRAHDTSEKRARAQDALAASKAVAAEAAGCLREVLGLPHRDRTPLARLADLATDEGDRRAKIAAQNAASRKSLQAAQHAHQKRVAALKEAEVAFDAATLDWEAAGKDLPVPLRRPSGFLDALPRLRKLLQTVASRDGLQERILAMEQDFDDFRLSVDRLARDLGETVQDNPLATASALKRRLDTAKAAASAQDARLEQIARHQRTEATTSAKLRDVDAALRKMAQGFPDAEALQTAADLVDAVSKAREAETLRGRITAQKNDIAARLGCKDFPAAAALLEAHDLPGISTQCATLERDLAAADREVDLAIGNLRIAEKELQALGGDDAVARLSEQATTLALDLAEKARRYLRVQIGLAAAELALGQYRDAHRSGMLAATAEAFRTLTSGSYEDLKTQTDGDKEILLALRAEDKRSVAAAEMSKGTRFQLYLALRLAGYREYAAKGIALPFLADDIMETFDNTRTSAAISLLREMGRHGQALYFTHHEHVVDLARDICGDDLRIHDISRQ</sequence>
<evidence type="ECO:0000259" key="3">
    <source>
        <dbReference type="Pfam" id="PF13514"/>
    </source>
</evidence>
<dbReference type="EMBL" id="JBFBVU010000022">
    <property type="protein sequence ID" value="MEV8468097.1"/>
    <property type="molecule type" value="Genomic_DNA"/>
</dbReference>
<evidence type="ECO:0000256" key="2">
    <source>
        <dbReference type="SAM" id="MobiDB-lite"/>
    </source>
</evidence>
<comment type="caution">
    <text evidence="4">The sequence shown here is derived from an EMBL/GenBank/DDBJ whole genome shotgun (WGS) entry which is preliminary data.</text>
</comment>
<name>A0ABV3L9D8_9RHOB</name>
<evidence type="ECO:0000313" key="5">
    <source>
        <dbReference type="Proteomes" id="UP001553161"/>
    </source>
</evidence>
<protein>
    <submittedName>
        <fullName evidence="4">AAA family ATPase</fullName>
    </submittedName>
</protein>
<dbReference type="PANTHER" id="PTHR41259:SF1">
    <property type="entry name" value="DOUBLE-STRAND BREAK REPAIR RAD50 ATPASE, PUTATIVE-RELATED"/>
    <property type="match status" value="1"/>
</dbReference>
<dbReference type="SUPFAM" id="SSF52540">
    <property type="entry name" value="P-loop containing nucleoside triphosphate hydrolases"/>
    <property type="match status" value="1"/>
</dbReference>
<feature type="coiled-coil region" evidence="1">
    <location>
        <begin position="493"/>
        <end position="520"/>
    </location>
</feature>
<organism evidence="4 5">
    <name type="scientific">Meridianimarinicoccus marinus</name>
    <dbReference type="NCBI Taxonomy" id="3231483"/>
    <lineage>
        <taxon>Bacteria</taxon>
        <taxon>Pseudomonadati</taxon>
        <taxon>Pseudomonadota</taxon>
        <taxon>Alphaproteobacteria</taxon>
        <taxon>Rhodobacterales</taxon>
        <taxon>Paracoccaceae</taxon>
        <taxon>Meridianimarinicoccus</taxon>
    </lineage>
</organism>
<dbReference type="Gene3D" id="3.40.50.300">
    <property type="entry name" value="P-loop containing nucleotide triphosphate hydrolases"/>
    <property type="match status" value="2"/>
</dbReference>
<evidence type="ECO:0000313" key="4">
    <source>
        <dbReference type="EMBL" id="MEV8468097.1"/>
    </source>
</evidence>
<feature type="region of interest" description="Disordered" evidence="2">
    <location>
        <begin position="283"/>
        <end position="308"/>
    </location>
</feature>
<proteinExistence type="predicted"/>
<gene>
    <name evidence="4" type="ORF">AB0T83_15070</name>
</gene>
<dbReference type="Pfam" id="PF13514">
    <property type="entry name" value="AAA_27"/>
    <property type="match status" value="1"/>
</dbReference>
<dbReference type="Proteomes" id="UP001553161">
    <property type="component" value="Unassembled WGS sequence"/>
</dbReference>
<keyword evidence="1" id="KW-0175">Coiled coil</keyword>
<dbReference type="PANTHER" id="PTHR41259">
    <property type="entry name" value="DOUBLE-STRAND BREAK REPAIR RAD50 ATPASE, PUTATIVE-RELATED"/>
    <property type="match status" value="1"/>
</dbReference>